<proteinExistence type="predicted"/>
<keyword evidence="2" id="KW-1185">Reference proteome</keyword>
<evidence type="ECO:0000313" key="1">
    <source>
        <dbReference type="EMBL" id="CAI2166964.1"/>
    </source>
</evidence>
<evidence type="ECO:0000313" key="2">
    <source>
        <dbReference type="Proteomes" id="UP001153678"/>
    </source>
</evidence>
<organism evidence="1 2">
    <name type="scientific">Funneliformis geosporum</name>
    <dbReference type="NCBI Taxonomy" id="1117311"/>
    <lineage>
        <taxon>Eukaryota</taxon>
        <taxon>Fungi</taxon>
        <taxon>Fungi incertae sedis</taxon>
        <taxon>Mucoromycota</taxon>
        <taxon>Glomeromycotina</taxon>
        <taxon>Glomeromycetes</taxon>
        <taxon>Glomerales</taxon>
        <taxon>Glomeraceae</taxon>
        <taxon>Funneliformis</taxon>
    </lineage>
</organism>
<gene>
    <name evidence="1" type="ORF">FWILDA_LOCUS2834</name>
</gene>
<protein>
    <submittedName>
        <fullName evidence="1">138_t:CDS:1</fullName>
    </submittedName>
</protein>
<comment type="caution">
    <text evidence="1">The sequence shown here is derived from an EMBL/GenBank/DDBJ whole genome shotgun (WGS) entry which is preliminary data.</text>
</comment>
<dbReference type="AlphaFoldDB" id="A0A9W4SET3"/>
<accession>A0A9W4SET3</accession>
<reference evidence="1" key="1">
    <citation type="submission" date="2022-08" db="EMBL/GenBank/DDBJ databases">
        <authorList>
            <person name="Kallberg Y."/>
            <person name="Tangrot J."/>
            <person name="Rosling A."/>
        </authorList>
    </citation>
    <scope>NUCLEOTIDE SEQUENCE</scope>
    <source>
        <strain evidence="1">Wild A</strain>
    </source>
</reference>
<dbReference type="EMBL" id="CAMKVN010000348">
    <property type="protein sequence ID" value="CAI2166964.1"/>
    <property type="molecule type" value="Genomic_DNA"/>
</dbReference>
<sequence>MTANQSRIFGKGVIIDIEDETQPQMQVCCLSLEKSLLSKYPLD</sequence>
<name>A0A9W4SET3_9GLOM</name>
<dbReference type="Proteomes" id="UP001153678">
    <property type="component" value="Unassembled WGS sequence"/>
</dbReference>